<dbReference type="Gene3D" id="3.30.2130.10">
    <property type="entry name" value="VC0802-like"/>
    <property type="match status" value="1"/>
</dbReference>
<dbReference type="InterPro" id="IPR045865">
    <property type="entry name" value="ACT-like_dom_sf"/>
</dbReference>
<protein>
    <submittedName>
        <fullName evidence="1">ACt domain-containing protein</fullName>
    </submittedName>
</protein>
<dbReference type="EMBL" id="MT418680">
    <property type="protein sequence ID" value="QKF94490.1"/>
    <property type="molecule type" value="Genomic_DNA"/>
</dbReference>
<organism evidence="1 2">
    <name type="scientific">Fadolivirus FV1/VV64</name>
    <dbReference type="NCBI Taxonomy" id="3070911"/>
    <lineage>
        <taxon>Viruses</taxon>
        <taxon>Varidnaviria</taxon>
        <taxon>Bamfordvirae</taxon>
        <taxon>Nucleocytoviricota</taxon>
        <taxon>Megaviricetes</taxon>
        <taxon>Imitervirales</taxon>
        <taxon>Mimiviridae</taxon>
        <taxon>Klosneuvirinae</taxon>
        <taxon>Fadolivirus</taxon>
        <taxon>Fadolivirus algeromassiliense</taxon>
    </lineage>
</organism>
<reference evidence="1 2" key="1">
    <citation type="submission" date="2020-04" db="EMBL/GenBank/DDBJ databases">
        <title>Advantages and limits of metagenomic assembly and binning of a giant virus.</title>
        <authorList>
            <person name="Schulz F."/>
            <person name="Andreani J."/>
            <person name="Francis R."/>
            <person name="Boudjemaa H."/>
            <person name="Bou Khalil J.Y."/>
            <person name="Lee J."/>
            <person name="La Scola B."/>
            <person name="Woyke T."/>
        </authorList>
    </citation>
    <scope>NUCLEOTIDE SEQUENCE [LARGE SCALE GENOMIC DNA]</scope>
    <source>
        <strain evidence="1 2">FV1/VV64</strain>
    </source>
</reference>
<evidence type="ECO:0000313" key="1">
    <source>
        <dbReference type="EMBL" id="QKF94490.1"/>
    </source>
</evidence>
<name>A0A7D3UTR3_9VIRU</name>
<keyword evidence="2" id="KW-1185">Reference proteome</keyword>
<proteinExistence type="predicted"/>
<accession>A0A7D3UTR3</accession>
<sequence>MDPLETITINTITWQRHTNEVNVYGFNELNPSIILKLTKLLLNNSTNNTIFSITKSLDEITVIIDEEYDLFDDEYHIYKERYICYILLNTGSFVEESGLLKKISTFFAQYDIPILYITTVNNNYLFIPKCYEEKADALVRFSIRL</sequence>
<dbReference type="Proteomes" id="UP001162001">
    <property type="component" value="Segment"/>
</dbReference>
<dbReference type="SUPFAM" id="SSF55021">
    <property type="entry name" value="ACT-like"/>
    <property type="match status" value="1"/>
</dbReference>
<gene>
    <name evidence="1" type="ORF">Fadolivirus_1_1032</name>
</gene>
<evidence type="ECO:0000313" key="2">
    <source>
        <dbReference type="Proteomes" id="UP001162001"/>
    </source>
</evidence>